<dbReference type="EMBL" id="BPLQ01005852">
    <property type="protein sequence ID" value="GIY17936.1"/>
    <property type="molecule type" value="Genomic_DNA"/>
</dbReference>
<protein>
    <recommendedName>
        <fullName evidence="3">Maturase K</fullName>
    </recommendedName>
</protein>
<evidence type="ECO:0000313" key="2">
    <source>
        <dbReference type="Proteomes" id="UP001054837"/>
    </source>
</evidence>
<proteinExistence type="predicted"/>
<accession>A0AAV4RC94</accession>
<dbReference type="AlphaFoldDB" id="A0AAV4RC94"/>
<organism evidence="1 2">
    <name type="scientific">Caerostris darwini</name>
    <dbReference type="NCBI Taxonomy" id="1538125"/>
    <lineage>
        <taxon>Eukaryota</taxon>
        <taxon>Metazoa</taxon>
        <taxon>Ecdysozoa</taxon>
        <taxon>Arthropoda</taxon>
        <taxon>Chelicerata</taxon>
        <taxon>Arachnida</taxon>
        <taxon>Araneae</taxon>
        <taxon>Araneomorphae</taxon>
        <taxon>Entelegynae</taxon>
        <taxon>Araneoidea</taxon>
        <taxon>Araneidae</taxon>
        <taxon>Caerostris</taxon>
    </lineage>
</organism>
<keyword evidence="2" id="KW-1185">Reference proteome</keyword>
<dbReference type="Proteomes" id="UP001054837">
    <property type="component" value="Unassembled WGS sequence"/>
</dbReference>
<sequence>MPGSSLAFIFPEKFSSWVPGVSPHLSFPSWPSKSYHFTEECEVDRWIHRYIYTQNPAWFFTVDCFSLCALSIDWATRFRDSRSGIGCSLQLKKIFLSFSQIWHSFFQRTSRPRSLVYRPIYHFEAGRVNHTISPKNARWIDGYIDISIRKILHGFSQWTASLFVPFLSIGHQDFETAARKSAVLCSSKDISAAFSERDIYSCFAIYSRCVIMLWG</sequence>
<reference evidence="1 2" key="1">
    <citation type="submission" date="2021-06" db="EMBL/GenBank/DDBJ databases">
        <title>Caerostris darwini draft genome.</title>
        <authorList>
            <person name="Kono N."/>
            <person name="Arakawa K."/>
        </authorList>
    </citation>
    <scope>NUCLEOTIDE SEQUENCE [LARGE SCALE GENOMIC DNA]</scope>
</reference>
<comment type="caution">
    <text evidence="1">The sequence shown here is derived from an EMBL/GenBank/DDBJ whole genome shotgun (WGS) entry which is preliminary data.</text>
</comment>
<evidence type="ECO:0008006" key="3">
    <source>
        <dbReference type="Google" id="ProtNLM"/>
    </source>
</evidence>
<evidence type="ECO:0000313" key="1">
    <source>
        <dbReference type="EMBL" id="GIY17936.1"/>
    </source>
</evidence>
<name>A0AAV4RC94_9ARAC</name>
<gene>
    <name evidence="1" type="ORF">CDAR_27371</name>
</gene>